<protein>
    <submittedName>
        <fullName evidence="6">Two-component system, OmpR family, response regulator</fullName>
    </submittedName>
</protein>
<keyword evidence="1 3" id="KW-0238">DNA-binding</keyword>
<dbReference type="PANTHER" id="PTHR48111">
    <property type="entry name" value="REGULATOR OF RPOS"/>
    <property type="match status" value="1"/>
</dbReference>
<name>A0A1G7QL08_9PROT</name>
<dbReference type="GO" id="GO:0000156">
    <property type="term" value="F:phosphorelay response regulator activity"/>
    <property type="evidence" value="ECO:0007669"/>
    <property type="project" value="TreeGrafter"/>
</dbReference>
<dbReference type="PROSITE" id="PS50110">
    <property type="entry name" value="RESPONSE_REGULATORY"/>
    <property type="match status" value="1"/>
</dbReference>
<feature type="DNA-binding region" description="OmpR/PhoB-type" evidence="3">
    <location>
        <begin position="124"/>
        <end position="222"/>
    </location>
</feature>
<dbReference type="Pfam" id="PF00486">
    <property type="entry name" value="Trans_reg_C"/>
    <property type="match status" value="1"/>
</dbReference>
<keyword evidence="2" id="KW-0597">Phosphoprotein</keyword>
<evidence type="ECO:0000259" key="5">
    <source>
        <dbReference type="PROSITE" id="PS51755"/>
    </source>
</evidence>
<dbReference type="PROSITE" id="PS51755">
    <property type="entry name" value="OMPR_PHOB"/>
    <property type="match status" value="1"/>
</dbReference>
<organism evidence="6 7">
    <name type="scientific">Limimonas halophila</name>
    <dbReference type="NCBI Taxonomy" id="1082479"/>
    <lineage>
        <taxon>Bacteria</taxon>
        <taxon>Pseudomonadati</taxon>
        <taxon>Pseudomonadota</taxon>
        <taxon>Alphaproteobacteria</taxon>
        <taxon>Rhodospirillales</taxon>
        <taxon>Rhodovibrionaceae</taxon>
        <taxon>Limimonas</taxon>
    </lineage>
</organism>
<dbReference type="InterPro" id="IPR001789">
    <property type="entry name" value="Sig_transdc_resp-reg_receiver"/>
</dbReference>
<accession>A0A1G7QL08</accession>
<dbReference type="InterPro" id="IPR011006">
    <property type="entry name" value="CheY-like_superfamily"/>
</dbReference>
<dbReference type="GO" id="GO:0032993">
    <property type="term" value="C:protein-DNA complex"/>
    <property type="evidence" value="ECO:0007669"/>
    <property type="project" value="TreeGrafter"/>
</dbReference>
<dbReference type="GO" id="GO:0006355">
    <property type="term" value="P:regulation of DNA-templated transcription"/>
    <property type="evidence" value="ECO:0007669"/>
    <property type="project" value="InterPro"/>
</dbReference>
<dbReference type="InterPro" id="IPR036388">
    <property type="entry name" value="WH-like_DNA-bd_sf"/>
</dbReference>
<gene>
    <name evidence="6" type="ORF">SAMN05216241_10448</name>
</gene>
<dbReference type="EMBL" id="FNCE01000004">
    <property type="protein sequence ID" value="SDF99165.1"/>
    <property type="molecule type" value="Genomic_DNA"/>
</dbReference>
<dbReference type="SMART" id="SM00448">
    <property type="entry name" value="REC"/>
    <property type="match status" value="1"/>
</dbReference>
<dbReference type="Gene3D" id="1.10.10.10">
    <property type="entry name" value="Winged helix-like DNA-binding domain superfamily/Winged helix DNA-binding domain"/>
    <property type="match status" value="1"/>
</dbReference>
<dbReference type="GO" id="GO:0005829">
    <property type="term" value="C:cytosol"/>
    <property type="evidence" value="ECO:0007669"/>
    <property type="project" value="TreeGrafter"/>
</dbReference>
<dbReference type="SUPFAM" id="SSF52172">
    <property type="entry name" value="CheY-like"/>
    <property type="match status" value="1"/>
</dbReference>
<feature type="domain" description="OmpR/PhoB-type" evidence="5">
    <location>
        <begin position="124"/>
        <end position="222"/>
    </location>
</feature>
<dbReference type="InterPro" id="IPR039420">
    <property type="entry name" value="WalR-like"/>
</dbReference>
<dbReference type="STRING" id="1082479.SAMN05216241_10448"/>
<reference evidence="6 7" key="1">
    <citation type="submission" date="2016-10" db="EMBL/GenBank/DDBJ databases">
        <authorList>
            <person name="de Groot N.N."/>
        </authorList>
    </citation>
    <scope>NUCLEOTIDE SEQUENCE [LARGE SCALE GENOMIC DNA]</scope>
    <source>
        <strain evidence="6 7">DSM 25584</strain>
    </source>
</reference>
<proteinExistence type="predicted"/>
<dbReference type="Pfam" id="PF00072">
    <property type="entry name" value="Response_reg"/>
    <property type="match status" value="1"/>
</dbReference>
<feature type="domain" description="Response regulatory" evidence="4">
    <location>
        <begin position="2"/>
        <end position="116"/>
    </location>
</feature>
<dbReference type="Gene3D" id="6.10.250.690">
    <property type="match status" value="1"/>
</dbReference>
<dbReference type="InterPro" id="IPR001867">
    <property type="entry name" value="OmpR/PhoB-type_DNA-bd"/>
</dbReference>
<dbReference type="GO" id="GO:0000976">
    <property type="term" value="F:transcription cis-regulatory region binding"/>
    <property type="evidence" value="ECO:0007669"/>
    <property type="project" value="TreeGrafter"/>
</dbReference>
<evidence type="ECO:0000313" key="7">
    <source>
        <dbReference type="Proteomes" id="UP000199415"/>
    </source>
</evidence>
<dbReference type="Proteomes" id="UP000199415">
    <property type="component" value="Unassembled WGS sequence"/>
</dbReference>
<evidence type="ECO:0000259" key="4">
    <source>
        <dbReference type="PROSITE" id="PS50110"/>
    </source>
</evidence>
<dbReference type="SMART" id="SM00862">
    <property type="entry name" value="Trans_reg_C"/>
    <property type="match status" value="1"/>
</dbReference>
<dbReference type="CDD" id="cd17624">
    <property type="entry name" value="REC_OmpR_PmrA-like"/>
    <property type="match status" value="1"/>
</dbReference>
<keyword evidence="7" id="KW-1185">Reference proteome</keyword>
<evidence type="ECO:0000256" key="2">
    <source>
        <dbReference type="PROSITE-ProRule" id="PRU00169"/>
    </source>
</evidence>
<sequence length="223" mass="24276">MRILVVEDDPGVADLVTDGLRHDGYAVDTAAGVGEARDLLDVAAYDLLVLDLTLADRDGLELLRALRHRQDTTPVLVLTARGQLSDRVAGLDAGADDYLVKPFALDELKARCRALLRRPSAALGTVMTLGPIQFDTAAREAYLDGAHLDLGRRESALLEVLMRNHGQVVTRETLQDTLYSFDEAVTPNALEAAVSRLRRQLRPAGERVSLATVRGVGYILRVP</sequence>
<feature type="modified residue" description="4-aspartylphosphate" evidence="2">
    <location>
        <position position="51"/>
    </location>
</feature>
<dbReference type="Gene3D" id="3.40.50.2300">
    <property type="match status" value="1"/>
</dbReference>
<dbReference type="AlphaFoldDB" id="A0A1G7QL08"/>
<evidence type="ECO:0000256" key="3">
    <source>
        <dbReference type="PROSITE-ProRule" id="PRU01091"/>
    </source>
</evidence>
<evidence type="ECO:0000256" key="1">
    <source>
        <dbReference type="ARBA" id="ARBA00023125"/>
    </source>
</evidence>
<dbReference type="PANTHER" id="PTHR48111:SF36">
    <property type="entry name" value="TRANSCRIPTIONAL REGULATORY PROTEIN CUTR"/>
    <property type="match status" value="1"/>
</dbReference>
<dbReference type="RefSeq" id="WP_090019450.1">
    <property type="nucleotide sequence ID" value="NZ_FNCE01000004.1"/>
</dbReference>
<evidence type="ECO:0000313" key="6">
    <source>
        <dbReference type="EMBL" id="SDF99165.1"/>
    </source>
</evidence>
<dbReference type="OrthoDB" id="9802426at2"/>
<dbReference type="CDD" id="cd00383">
    <property type="entry name" value="trans_reg_C"/>
    <property type="match status" value="1"/>
</dbReference>